<dbReference type="GO" id="GO:0005524">
    <property type="term" value="F:ATP binding"/>
    <property type="evidence" value="ECO:0007669"/>
    <property type="project" value="UniProtKB-UniRule"/>
</dbReference>
<dbReference type="Gene3D" id="2.30.29.30">
    <property type="entry name" value="Pleckstrin-homology domain (PH domain)/Phosphotyrosine-binding domain (PTB)"/>
    <property type="match status" value="1"/>
</dbReference>
<evidence type="ECO:0000256" key="7">
    <source>
        <dbReference type="ARBA" id="ARBA00022840"/>
    </source>
</evidence>
<accession>A0A077ZT51</accession>
<dbReference type="AlphaFoldDB" id="A0A077ZT51"/>
<comment type="similarity">
    <text evidence="8">Belongs to the protein kinase superfamily. Ser/Thr protein kinase family. CDPK subfamily.</text>
</comment>
<dbReference type="SUPFAM" id="SSF50729">
    <property type="entry name" value="PH domain-like"/>
    <property type="match status" value="1"/>
</dbReference>
<dbReference type="EMBL" id="CCKQ01001381">
    <property type="protein sequence ID" value="CDW72490.1"/>
    <property type="molecule type" value="Genomic_DNA"/>
</dbReference>
<dbReference type="Gene3D" id="3.30.200.20">
    <property type="entry name" value="Phosphorylase Kinase, domain 1"/>
    <property type="match status" value="1"/>
</dbReference>
<dbReference type="FunFam" id="1.10.510.10:FF:000571">
    <property type="entry name" value="Maternal embryonic leucine zipper kinase"/>
    <property type="match status" value="1"/>
</dbReference>
<dbReference type="CDD" id="cd05117">
    <property type="entry name" value="STKc_CAMK"/>
    <property type="match status" value="1"/>
</dbReference>
<sequence>MQNSASKDHSRRVPPQIRTQGDDFSEHSSLVNNKVFLKDYDIEQNEHFVKYVFIPYFKDIFKDLAERSDKKAKGINHIAFIEYVNLPGILSERFFKIMDENNDEYIDQKEFMKAMFKVYYSQLETKFKLVFDMYDFDQDGEISKEDIHLHNNQSSTQEEGSFTKDGGGLDQFQHRVESQKQIRLFLEDIFKAAGKDKINIDDFIKLNQSISSEMFLSIMILFHEKLPCSENFFRYFKNYDKYMEDKVKAGTAGEEQMQDVGDQPNMISQLAKSPVRQIESPKYGLGLSVIDKFMTQHSPLGSPQALSPTGQKMVFNIDTKSQQLMLQNAATNLKENLQMQVDEQQEGYDQFLDHSSPKTIIQNIPIQQFKQNHIQMIDGKLSKQEEEKKAASREPTSPLLFSDALRLPNVSLQKSINRHNPLDDGYASPTNILNSNSQVYDNLKLTSNDEQFIQYEGELFRKAAEGKLKRYWYCLLGKEFYCYKKKDDERHKDMHSLVGVFIKSDKEEQLDNSTALIYPFKIIFPMNKVRVYYCRNRDERSKWLHHLKQAMGYSQIEDFYEIQEDLGKGKFGQVKLAKHIKTGNKVAIKVIKKKHMSLKELELQKREIEVLKICQHPNIIRLIDVFENPDYIYIVLEHCSGGDLFQYLDKRDFKITEDRARQIVHQLAASLYYLHSYGIAHRDLKLENILMVNQSDDSPLKLVDFGLSKMIGPSETSTDPFGTLSYVAPEVLIQRPYGKNVDLWSLGVIQYVLLSGMLPFDSEDNKETARQTIYDPVPFDHQVWKYVSDESKDLILRLLEKDRFKRISLEEVLAHPWICKRSKDIQEIRMNVDLIEQFEAFSTTDYKSPKNKP</sequence>
<dbReference type="InterPro" id="IPR000719">
    <property type="entry name" value="Prot_kinase_dom"/>
</dbReference>
<dbReference type="GO" id="GO:0004674">
    <property type="term" value="F:protein serine/threonine kinase activity"/>
    <property type="evidence" value="ECO:0007669"/>
    <property type="project" value="UniProtKB-KW"/>
</dbReference>
<dbReference type="GO" id="GO:0005509">
    <property type="term" value="F:calcium ion binding"/>
    <property type="evidence" value="ECO:0007669"/>
    <property type="project" value="InterPro"/>
</dbReference>
<feature type="domain" description="EF-hand" evidence="13">
    <location>
        <begin position="122"/>
        <end position="157"/>
    </location>
</feature>
<dbReference type="SMART" id="SM00054">
    <property type="entry name" value="EFh"/>
    <property type="match status" value="2"/>
</dbReference>
<dbReference type="PROSITE" id="PS50222">
    <property type="entry name" value="EF_HAND_2"/>
    <property type="match status" value="2"/>
</dbReference>
<organism evidence="14 15">
    <name type="scientific">Stylonychia lemnae</name>
    <name type="common">Ciliate</name>
    <dbReference type="NCBI Taxonomy" id="5949"/>
    <lineage>
        <taxon>Eukaryota</taxon>
        <taxon>Sar</taxon>
        <taxon>Alveolata</taxon>
        <taxon>Ciliophora</taxon>
        <taxon>Intramacronucleata</taxon>
        <taxon>Spirotrichea</taxon>
        <taxon>Stichotrichia</taxon>
        <taxon>Sporadotrichida</taxon>
        <taxon>Oxytrichidae</taxon>
        <taxon>Stylonychinae</taxon>
        <taxon>Stylonychia</taxon>
    </lineage>
</organism>
<evidence type="ECO:0000259" key="11">
    <source>
        <dbReference type="PROSITE" id="PS50003"/>
    </source>
</evidence>
<dbReference type="SUPFAM" id="SSF47473">
    <property type="entry name" value="EF-hand"/>
    <property type="match status" value="1"/>
</dbReference>
<evidence type="ECO:0000256" key="2">
    <source>
        <dbReference type="ARBA" id="ARBA00022527"/>
    </source>
</evidence>
<keyword evidence="7 9" id="KW-0067">ATP-binding</keyword>
<dbReference type="OrthoDB" id="40902at2759"/>
<evidence type="ECO:0000256" key="8">
    <source>
        <dbReference type="ARBA" id="ARBA00024334"/>
    </source>
</evidence>
<keyword evidence="5 14" id="KW-0418">Kinase</keyword>
<evidence type="ECO:0000256" key="3">
    <source>
        <dbReference type="ARBA" id="ARBA00022679"/>
    </source>
</evidence>
<dbReference type="InterPro" id="IPR017441">
    <property type="entry name" value="Protein_kinase_ATP_BS"/>
</dbReference>
<name>A0A077ZT51_STYLE</name>
<dbReference type="PROSITE" id="PS00107">
    <property type="entry name" value="PROTEIN_KINASE_ATP"/>
    <property type="match status" value="1"/>
</dbReference>
<dbReference type="PROSITE" id="PS50003">
    <property type="entry name" value="PH_DOMAIN"/>
    <property type="match status" value="1"/>
</dbReference>
<evidence type="ECO:0000313" key="15">
    <source>
        <dbReference type="Proteomes" id="UP000039865"/>
    </source>
</evidence>
<dbReference type="InterPro" id="IPR011009">
    <property type="entry name" value="Kinase-like_dom_sf"/>
</dbReference>
<dbReference type="InterPro" id="IPR018247">
    <property type="entry name" value="EF_Hand_1_Ca_BS"/>
</dbReference>
<feature type="domain" description="PH" evidence="11">
    <location>
        <begin position="452"/>
        <end position="552"/>
    </location>
</feature>
<dbReference type="PROSITE" id="PS00108">
    <property type="entry name" value="PROTEIN_KINASE_ST"/>
    <property type="match status" value="1"/>
</dbReference>
<feature type="region of interest" description="Disordered" evidence="10">
    <location>
        <begin position="1"/>
        <end position="24"/>
    </location>
</feature>
<dbReference type="InterPro" id="IPR011993">
    <property type="entry name" value="PH-like_dom_sf"/>
</dbReference>
<feature type="binding site" evidence="9">
    <location>
        <position position="593"/>
    </location>
    <ligand>
        <name>ATP</name>
        <dbReference type="ChEBI" id="CHEBI:30616"/>
    </ligand>
</feature>
<feature type="domain" description="Protein kinase" evidence="12">
    <location>
        <begin position="560"/>
        <end position="818"/>
    </location>
</feature>
<evidence type="ECO:0000256" key="10">
    <source>
        <dbReference type="SAM" id="MobiDB-lite"/>
    </source>
</evidence>
<evidence type="ECO:0000256" key="6">
    <source>
        <dbReference type="ARBA" id="ARBA00022837"/>
    </source>
</evidence>
<dbReference type="InterPro" id="IPR002048">
    <property type="entry name" value="EF_hand_dom"/>
</dbReference>
<gene>
    <name evidence="14" type="primary">Contig4672.g4987</name>
    <name evidence="14" type="ORF">STYLEM_1451</name>
</gene>
<dbReference type="Gene3D" id="1.10.238.10">
    <property type="entry name" value="EF-hand"/>
    <property type="match status" value="1"/>
</dbReference>
<keyword evidence="15" id="KW-1185">Reference proteome</keyword>
<dbReference type="Pfam" id="PF00069">
    <property type="entry name" value="Pkinase"/>
    <property type="match status" value="1"/>
</dbReference>
<dbReference type="SUPFAM" id="SSF56112">
    <property type="entry name" value="Protein kinase-like (PK-like)"/>
    <property type="match status" value="1"/>
</dbReference>
<dbReference type="FunFam" id="3.30.200.20:FF:000003">
    <property type="entry name" value="Non-specific serine/threonine protein kinase"/>
    <property type="match status" value="1"/>
</dbReference>
<evidence type="ECO:0000256" key="9">
    <source>
        <dbReference type="PROSITE-ProRule" id="PRU10141"/>
    </source>
</evidence>
<evidence type="ECO:0000259" key="12">
    <source>
        <dbReference type="PROSITE" id="PS50011"/>
    </source>
</evidence>
<dbReference type="InterPro" id="IPR008271">
    <property type="entry name" value="Ser/Thr_kinase_AS"/>
</dbReference>
<evidence type="ECO:0000256" key="4">
    <source>
        <dbReference type="ARBA" id="ARBA00022741"/>
    </source>
</evidence>
<keyword evidence="4 9" id="KW-0547">Nucleotide-binding</keyword>
<evidence type="ECO:0000259" key="13">
    <source>
        <dbReference type="PROSITE" id="PS50222"/>
    </source>
</evidence>
<dbReference type="OMA" id="ARHEHEF"/>
<evidence type="ECO:0000256" key="1">
    <source>
        <dbReference type="ARBA" id="ARBA00011245"/>
    </source>
</evidence>
<evidence type="ECO:0000313" key="14">
    <source>
        <dbReference type="EMBL" id="CDW72490.1"/>
    </source>
</evidence>
<dbReference type="Proteomes" id="UP000039865">
    <property type="component" value="Unassembled WGS sequence"/>
</dbReference>
<keyword evidence="6" id="KW-0106">Calcium</keyword>
<dbReference type="SMART" id="SM00233">
    <property type="entry name" value="PH"/>
    <property type="match status" value="1"/>
</dbReference>
<dbReference type="InterPro" id="IPR011992">
    <property type="entry name" value="EF-hand-dom_pair"/>
</dbReference>
<dbReference type="SMART" id="SM00220">
    <property type="entry name" value="S_TKc"/>
    <property type="match status" value="1"/>
</dbReference>
<keyword evidence="3" id="KW-0808">Transferase</keyword>
<dbReference type="PROSITE" id="PS50011">
    <property type="entry name" value="PROTEIN_KINASE_DOM"/>
    <property type="match status" value="1"/>
</dbReference>
<proteinExistence type="inferred from homology"/>
<dbReference type="CDD" id="cd00051">
    <property type="entry name" value="EFh"/>
    <property type="match status" value="1"/>
</dbReference>
<reference evidence="14 15" key="1">
    <citation type="submission" date="2014-06" db="EMBL/GenBank/DDBJ databases">
        <authorList>
            <person name="Swart Estienne"/>
        </authorList>
    </citation>
    <scope>NUCLEOTIDE SEQUENCE [LARGE SCALE GENOMIC DNA]</scope>
    <source>
        <strain evidence="14 15">130c</strain>
    </source>
</reference>
<dbReference type="PANTHER" id="PTHR24347">
    <property type="entry name" value="SERINE/THREONINE-PROTEIN KINASE"/>
    <property type="match status" value="1"/>
</dbReference>
<dbReference type="PROSITE" id="PS00018">
    <property type="entry name" value="EF_HAND_1"/>
    <property type="match status" value="1"/>
</dbReference>
<dbReference type="InParanoid" id="A0A077ZT51"/>
<dbReference type="InterPro" id="IPR001849">
    <property type="entry name" value="PH_domain"/>
</dbReference>
<comment type="subunit">
    <text evidence="1">Monomer.</text>
</comment>
<dbReference type="Gene3D" id="1.10.510.10">
    <property type="entry name" value="Transferase(Phosphotransferase) domain 1"/>
    <property type="match status" value="1"/>
</dbReference>
<evidence type="ECO:0000256" key="5">
    <source>
        <dbReference type="ARBA" id="ARBA00022777"/>
    </source>
</evidence>
<feature type="domain" description="EF-hand" evidence="13">
    <location>
        <begin position="92"/>
        <end position="121"/>
    </location>
</feature>
<keyword evidence="2" id="KW-0723">Serine/threonine-protein kinase</keyword>
<protein>
    <submittedName>
        <fullName evidence="14">Myosin light chain kinase</fullName>
    </submittedName>
</protein>
<dbReference type="Pfam" id="PF00169">
    <property type="entry name" value="PH"/>
    <property type="match status" value="1"/>
</dbReference>